<feature type="transmembrane region" description="Helical" evidence="6">
    <location>
        <begin position="544"/>
        <end position="574"/>
    </location>
</feature>
<feature type="transmembrane region" description="Helical" evidence="6">
    <location>
        <begin position="595"/>
        <end position="625"/>
    </location>
</feature>
<comment type="subcellular location">
    <subcellularLocation>
        <location evidence="1">Membrane</location>
        <topology evidence="1">Multi-pass membrane protein</topology>
    </subcellularLocation>
</comment>
<dbReference type="Proteomes" id="UP000224006">
    <property type="component" value="Unassembled WGS sequence"/>
</dbReference>
<dbReference type="GO" id="GO:0016020">
    <property type="term" value="C:membrane"/>
    <property type="evidence" value="ECO:0007669"/>
    <property type="project" value="UniProtKB-SubCell"/>
</dbReference>
<keyword evidence="2 6" id="KW-0812">Transmembrane</keyword>
<feature type="transmembrane region" description="Helical" evidence="6">
    <location>
        <begin position="501"/>
        <end position="524"/>
    </location>
</feature>
<dbReference type="GO" id="GO:0055085">
    <property type="term" value="P:transmembrane transport"/>
    <property type="evidence" value="ECO:0007669"/>
    <property type="project" value="InterPro"/>
</dbReference>
<evidence type="ECO:0000313" key="9">
    <source>
        <dbReference type="Proteomes" id="UP000224006"/>
    </source>
</evidence>
<dbReference type="InterPro" id="IPR011547">
    <property type="entry name" value="SLC26A/SulP_dom"/>
</dbReference>
<dbReference type="PANTHER" id="PTHR11814">
    <property type="entry name" value="SULFATE TRANSPORTER"/>
    <property type="match status" value="1"/>
</dbReference>
<dbReference type="KEGG" id="bbes:BESB_074030"/>
<dbReference type="InterPro" id="IPR036513">
    <property type="entry name" value="STAS_dom_sf"/>
</dbReference>
<dbReference type="VEuPathDB" id="ToxoDB:BESB_074030"/>
<proteinExistence type="predicted"/>
<dbReference type="SUPFAM" id="SSF52091">
    <property type="entry name" value="SpoIIaa-like"/>
    <property type="match status" value="1"/>
</dbReference>
<feature type="region of interest" description="Disordered" evidence="5">
    <location>
        <begin position="16"/>
        <end position="89"/>
    </location>
</feature>
<dbReference type="AlphaFoldDB" id="A0A2A9MD80"/>
<dbReference type="InterPro" id="IPR001902">
    <property type="entry name" value="SLC26A/SulP_fam"/>
</dbReference>
<evidence type="ECO:0000256" key="1">
    <source>
        <dbReference type="ARBA" id="ARBA00004141"/>
    </source>
</evidence>
<feature type="transmembrane region" description="Helical" evidence="6">
    <location>
        <begin position="278"/>
        <end position="301"/>
    </location>
</feature>
<evidence type="ECO:0000256" key="2">
    <source>
        <dbReference type="ARBA" id="ARBA00022692"/>
    </source>
</evidence>
<evidence type="ECO:0000259" key="7">
    <source>
        <dbReference type="PROSITE" id="PS50801"/>
    </source>
</evidence>
<evidence type="ECO:0000256" key="6">
    <source>
        <dbReference type="SAM" id="Phobius"/>
    </source>
</evidence>
<feature type="transmembrane region" description="Helical" evidence="6">
    <location>
        <begin position="308"/>
        <end position="329"/>
    </location>
</feature>
<evidence type="ECO:0000256" key="5">
    <source>
        <dbReference type="SAM" id="MobiDB-lite"/>
    </source>
</evidence>
<accession>A0A2A9MD80</accession>
<dbReference type="STRING" id="94643.A0A2A9MD80"/>
<sequence length="1133" mass="122751">MGYVRSPFRPWRDRLNEFRGSQEGGSCRADFSADAMETRPGGGCERVADSGALAEDRRDRDDEADMADVGEEDRVPSGATSGDEPHLWSGLRGGTGTELGLYARKRATVTERDIHREFDLAHANSGVLARVKSEASSRWRNFSCMHFLVSMFPILSVLKTYKRSYLNADFFSGISAGVMAVPMGMSYAMLANLPPQYGLYVGLFYPLFYMLMGTGKHVVVGVSAIEDLLAGEAVSRILGAKEVLSQLDSQRKLALDASLTDRSLQEALLKNVERQEALLAQARVDISIGLCVCIGIIYLIMRVLQAGLLADLLSVPVLSGFSTASAFLIGTSQLKHMTGLTVPPDVENADFKIIRQWWYCLSHLAEWNGAAVGICCASIAVLALCKFLSRRYCKCFPLPGPLIIVAIFTTLTYLCRLDESHGLKVIGRIPDGFPAARLPSFYVPVFNSNDLSDEVTYRLAFLDMLREAIPLTAMFFIIHISIAKTITQQKKTYQIDPDQELVALAVCNFLGSMFQCFPCAASLSRTSVVSATGAVTQLHNLSNVFVIVLTLSLITPLLHFLPNAVLAAVVLFGVYGMMDFREFFRLCRIGGLDVLLWLVCFFITVIFGAMEGILASIVLSLLWLLRKTARPQCSVLGRLPQTYIYRNVARFPMAKEEPGIKIVRFDASLNFSNSDYFDARVRQKLEASTRYLIVDGSSINDLDVTSIRMLQRLCAYLKQNGVTMLFANWKGPMRDFLQRAQFYETLLPENCFLSLHDAVFWAKQKLAAQKKVGVCKRKGGEGGEMASTARHATAPLEPFYWLSEQGKASPPPAAAADIENARSLSCLPTSEGFLPSDHASVGDAASSPVVIVDTDGLEKSKRARPALGIGEVDGSSASRSGLSRKRSKYLPLPRGALTGARRNSAPQRPAALTKVSPGVEPNAVARGAGGTERTKEPLLSPADSEPRRARAGTEAVSTTEEMLSQRMKECGVLEREDASAGFRGAGSSLVSVSLPARTARGADPIAHVVAAQRRLSSAASTARATEAGEDEDFSAFVRPSHAFGARGAAHPRGDDAGGVSAQRAEWGWDGLSACSPGMIRLVTEVTGSGSHVNWGVLRTGGDSLPASFSSDCICEPETAVVQLPNADARGTDA</sequence>
<dbReference type="Pfam" id="PF00916">
    <property type="entry name" value="Sulfate_transp"/>
    <property type="match status" value="1"/>
</dbReference>
<dbReference type="PROSITE" id="PS50801">
    <property type="entry name" value="STAS"/>
    <property type="match status" value="1"/>
</dbReference>
<dbReference type="Gene3D" id="3.30.750.24">
    <property type="entry name" value="STAS domain"/>
    <property type="match status" value="1"/>
</dbReference>
<dbReference type="NCBIfam" id="TIGR00815">
    <property type="entry name" value="sulP"/>
    <property type="match status" value="1"/>
</dbReference>
<gene>
    <name evidence="8" type="ORF">BESB_074030</name>
</gene>
<feature type="domain" description="STAS" evidence="7">
    <location>
        <begin position="650"/>
        <end position="762"/>
    </location>
</feature>
<feature type="transmembrane region" description="Helical" evidence="6">
    <location>
        <begin position="197"/>
        <end position="215"/>
    </location>
</feature>
<keyword evidence="3 6" id="KW-1133">Transmembrane helix</keyword>
<feature type="transmembrane region" description="Helical" evidence="6">
    <location>
        <begin position="170"/>
        <end position="190"/>
    </location>
</feature>
<dbReference type="Pfam" id="PF01740">
    <property type="entry name" value="STAS"/>
    <property type="match status" value="1"/>
</dbReference>
<feature type="region of interest" description="Disordered" evidence="5">
    <location>
        <begin position="868"/>
        <end position="961"/>
    </location>
</feature>
<dbReference type="CDD" id="cd07042">
    <property type="entry name" value="STAS_SulP_like_sulfate_transporter"/>
    <property type="match status" value="1"/>
</dbReference>
<dbReference type="RefSeq" id="XP_029218260.1">
    <property type="nucleotide sequence ID" value="XM_029365776.1"/>
</dbReference>
<comment type="caution">
    <text evidence="8">The sequence shown here is derived from an EMBL/GenBank/DDBJ whole genome shotgun (WGS) entry which is preliminary data.</text>
</comment>
<keyword evidence="9" id="KW-1185">Reference proteome</keyword>
<dbReference type="OrthoDB" id="288203at2759"/>
<dbReference type="EMBL" id="NWUJ01000007">
    <property type="protein sequence ID" value="PFH34251.1"/>
    <property type="molecule type" value="Genomic_DNA"/>
</dbReference>
<evidence type="ECO:0000256" key="3">
    <source>
        <dbReference type="ARBA" id="ARBA00022989"/>
    </source>
</evidence>
<organism evidence="8 9">
    <name type="scientific">Besnoitia besnoiti</name>
    <name type="common">Apicomplexan protozoan</name>
    <dbReference type="NCBI Taxonomy" id="94643"/>
    <lineage>
        <taxon>Eukaryota</taxon>
        <taxon>Sar</taxon>
        <taxon>Alveolata</taxon>
        <taxon>Apicomplexa</taxon>
        <taxon>Conoidasida</taxon>
        <taxon>Coccidia</taxon>
        <taxon>Eucoccidiorida</taxon>
        <taxon>Eimeriorina</taxon>
        <taxon>Sarcocystidae</taxon>
        <taxon>Besnoitia</taxon>
    </lineage>
</organism>
<protein>
    <submittedName>
        <fullName evidence="8">STAS domain-containing protein</fullName>
    </submittedName>
</protein>
<feature type="transmembrane region" description="Helical" evidence="6">
    <location>
        <begin position="367"/>
        <end position="388"/>
    </location>
</feature>
<feature type="compositionally biased region" description="Acidic residues" evidence="5">
    <location>
        <begin position="62"/>
        <end position="71"/>
    </location>
</feature>
<keyword evidence="4 6" id="KW-0472">Membrane</keyword>
<reference evidence="8 9" key="1">
    <citation type="submission" date="2017-09" db="EMBL/GenBank/DDBJ databases">
        <title>Genome sequencing of Besnoitia besnoiti strain Bb-Ger1.</title>
        <authorList>
            <person name="Schares G."/>
            <person name="Venepally P."/>
            <person name="Lorenzi H.A."/>
        </authorList>
    </citation>
    <scope>NUCLEOTIDE SEQUENCE [LARGE SCALE GENOMIC DNA]</scope>
    <source>
        <strain evidence="8 9">Bb-Ger1</strain>
    </source>
</reference>
<feature type="transmembrane region" description="Helical" evidence="6">
    <location>
        <begin position="139"/>
        <end position="158"/>
    </location>
</feature>
<feature type="transmembrane region" description="Helical" evidence="6">
    <location>
        <begin position="459"/>
        <end position="480"/>
    </location>
</feature>
<name>A0A2A9MD80_BESBE</name>
<dbReference type="InterPro" id="IPR002645">
    <property type="entry name" value="STAS_dom"/>
</dbReference>
<dbReference type="GeneID" id="40312329"/>
<feature type="transmembrane region" description="Helical" evidence="6">
    <location>
        <begin position="395"/>
        <end position="414"/>
    </location>
</feature>
<evidence type="ECO:0000313" key="8">
    <source>
        <dbReference type="EMBL" id="PFH34251.1"/>
    </source>
</evidence>
<evidence type="ECO:0000256" key="4">
    <source>
        <dbReference type="ARBA" id="ARBA00023136"/>
    </source>
</evidence>